<name>A0A4R3NZ56_9HYPH</name>
<keyword evidence="3" id="KW-1185">Reference proteome</keyword>
<feature type="region of interest" description="Disordered" evidence="1">
    <location>
        <begin position="1"/>
        <end position="26"/>
    </location>
</feature>
<evidence type="ECO:0000256" key="1">
    <source>
        <dbReference type="SAM" id="MobiDB-lite"/>
    </source>
</evidence>
<comment type="caution">
    <text evidence="2">The sequence shown here is derived from an EMBL/GenBank/DDBJ whole genome shotgun (WGS) entry which is preliminary data.</text>
</comment>
<proteinExistence type="predicted"/>
<dbReference type="AlphaFoldDB" id="A0A4R3NZ56"/>
<reference evidence="2 3" key="1">
    <citation type="submission" date="2019-03" db="EMBL/GenBank/DDBJ databases">
        <title>Freshwater and sediment microbial communities from various areas in North America, analyzing microbe dynamics in response to fracking.</title>
        <authorList>
            <person name="Lamendella R."/>
        </authorList>
    </citation>
    <scope>NUCLEOTIDE SEQUENCE [LARGE SCALE GENOMIC DNA]</scope>
    <source>
        <strain evidence="2 3">175.2</strain>
    </source>
</reference>
<dbReference type="EMBL" id="SMAR01000008">
    <property type="protein sequence ID" value="TCT40870.1"/>
    <property type="molecule type" value="Genomic_DNA"/>
</dbReference>
<dbReference type="Proteomes" id="UP000295097">
    <property type="component" value="Unassembled WGS sequence"/>
</dbReference>
<organism evidence="2 3">
    <name type="scientific">Martelella mediterranea</name>
    <dbReference type="NCBI Taxonomy" id="293089"/>
    <lineage>
        <taxon>Bacteria</taxon>
        <taxon>Pseudomonadati</taxon>
        <taxon>Pseudomonadota</taxon>
        <taxon>Alphaproteobacteria</taxon>
        <taxon>Hyphomicrobiales</taxon>
        <taxon>Aurantimonadaceae</taxon>
        <taxon>Martelella</taxon>
    </lineage>
</organism>
<sequence length="48" mass="5848">MIDWFTLSRKTPLQKKPRHPLSDPLENEEWRGLSWTVPLFSKLLRSRR</sequence>
<accession>A0A4R3NZ56</accession>
<protein>
    <submittedName>
        <fullName evidence="2">Uncharacterized protein</fullName>
    </submittedName>
</protein>
<evidence type="ECO:0000313" key="3">
    <source>
        <dbReference type="Proteomes" id="UP000295097"/>
    </source>
</evidence>
<evidence type="ECO:0000313" key="2">
    <source>
        <dbReference type="EMBL" id="TCT40870.1"/>
    </source>
</evidence>
<gene>
    <name evidence="2" type="ORF">EDC90_100810</name>
</gene>